<feature type="non-terminal residue" evidence="2">
    <location>
        <position position="1"/>
    </location>
</feature>
<feature type="domain" description="Ice-binding protein C-terminal" evidence="1">
    <location>
        <begin position="171"/>
        <end position="193"/>
    </location>
</feature>
<dbReference type="NCBIfam" id="TIGR02595">
    <property type="entry name" value="PEP_CTERM"/>
    <property type="match status" value="1"/>
</dbReference>
<dbReference type="AlphaFoldDB" id="A0A2W4WWI6"/>
<sequence>VNTVQNDLYTGGNTGAASADIGDLATTGITQELLTNEGAKAVLNNLNLNNIIDTEDTGKFTLDLHFEKAVDNIFLWERGMNSKLNIQALDANGNAIGNLLKLANSSTWNYAGFSIDTQEISGAQKVGSIGLSLADFGLTGGSIRSVRVISEKSYNGPDFKLVGSAAAEAKVPEPSALLGLGAVAVGALVTRRRQQSQDA</sequence>
<comment type="caution">
    <text evidence="2">The sequence shown here is derived from an EMBL/GenBank/DDBJ whole genome shotgun (WGS) entry which is preliminary data.</text>
</comment>
<protein>
    <submittedName>
        <fullName evidence="2">PEP-CTERM sorting domain-containing protein</fullName>
    </submittedName>
</protein>
<dbReference type="Proteomes" id="UP000249794">
    <property type="component" value="Unassembled WGS sequence"/>
</dbReference>
<gene>
    <name evidence="2" type="ORF">DCF15_20470</name>
</gene>
<dbReference type="EMBL" id="QBMP01000315">
    <property type="protein sequence ID" value="PZO46319.1"/>
    <property type="molecule type" value="Genomic_DNA"/>
</dbReference>
<accession>A0A2W4WWI6</accession>
<organism evidence="2 3">
    <name type="scientific">Phormidesmis priestleyi</name>
    <dbReference type="NCBI Taxonomy" id="268141"/>
    <lineage>
        <taxon>Bacteria</taxon>
        <taxon>Bacillati</taxon>
        <taxon>Cyanobacteriota</taxon>
        <taxon>Cyanophyceae</taxon>
        <taxon>Leptolyngbyales</taxon>
        <taxon>Leptolyngbyaceae</taxon>
        <taxon>Phormidesmis</taxon>
    </lineage>
</organism>
<proteinExistence type="predicted"/>
<dbReference type="NCBIfam" id="NF041929">
    <property type="entry name" value="Xrt_dep_XDP2"/>
    <property type="match status" value="1"/>
</dbReference>
<evidence type="ECO:0000313" key="2">
    <source>
        <dbReference type="EMBL" id="PZO46319.1"/>
    </source>
</evidence>
<evidence type="ECO:0000259" key="1">
    <source>
        <dbReference type="Pfam" id="PF07589"/>
    </source>
</evidence>
<reference evidence="2 3" key="2">
    <citation type="submission" date="2018-06" db="EMBL/GenBank/DDBJ databases">
        <title>Metagenomic assembly of (sub)arctic Cyanobacteria and their associated microbiome from non-axenic cultures.</title>
        <authorList>
            <person name="Baurain D."/>
        </authorList>
    </citation>
    <scope>NUCLEOTIDE SEQUENCE [LARGE SCALE GENOMIC DNA]</scope>
    <source>
        <strain evidence="2">ULC027bin1</strain>
    </source>
</reference>
<reference evidence="3" key="1">
    <citation type="submission" date="2018-04" db="EMBL/GenBank/DDBJ databases">
        <authorList>
            <person name="Cornet L."/>
        </authorList>
    </citation>
    <scope>NUCLEOTIDE SEQUENCE [LARGE SCALE GENOMIC DNA]</scope>
</reference>
<dbReference type="InterPro" id="IPR013424">
    <property type="entry name" value="Ice-binding_C"/>
</dbReference>
<evidence type="ECO:0000313" key="3">
    <source>
        <dbReference type="Proteomes" id="UP000249794"/>
    </source>
</evidence>
<name>A0A2W4WWI6_9CYAN</name>
<dbReference type="Pfam" id="PF07589">
    <property type="entry name" value="PEP-CTERM"/>
    <property type="match status" value="1"/>
</dbReference>